<keyword evidence="6" id="KW-1185">Reference proteome</keyword>
<dbReference type="Gene3D" id="1.10.10.60">
    <property type="entry name" value="Homeodomain-like"/>
    <property type="match status" value="2"/>
</dbReference>
<dbReference type="PANTHER" id="PTHR43280">
    <property type="entry name" value="ARAC-FAMILY TRANSCRIPTIONAL REGULATOR"/>
    <property type="match status" value="1"/>
</dbReference>
<dbReference type="PROSITE" id="PS00041">
    <property type="entry name" value="HTH_ARAC_FAMILY_1"/>
    <property type="match status" value="1"/>
</dbReference>
<dbReference type="SUPFAM" id="SSF46689">
    <property type="entry name" value="Homeodomain-like"/>
    <property type="match status" value="2"/>
</dbReference>
<dbReference type="SMART" id="SM00342">
    <property type="entry name" value="HTH_ARAC"/>
    <property type="match status" value="1"/>
</dbReference>
<evidence type="ECO:0000256" key="2">
    <source>
        <dbReference type="ARBA" id="ARBA00023125"/>
    </source>
</evidence>
<dbReference type="InterPro" id="IPR018062">
    <property type="entry name" value="HTH_AraC-typ_CS"/>
</dbReference>
<dbReference type="Pfam" id="PF12833">
    <property type="entry name" value="HTH_18"/>
    <property type="match status" value="1"/>
</dbReference>
<gene>
    <name evidence="5" type="ORF">L0M14_28965</name>
</gene>
<dbReference type="EMBL" id="CP090978">
    <property type="protein sequence ID" value="UJF33486.1"/>
    <property type="molecule type" value="Genomic_DNA"/>
</dbReference>
<dbReference type="InterPro" id="IPR020449">
    <property type="entry name" value="Tscrpt_reg_AraC-type_HTH"/>
</dbReference>
<name>A0ABY3SJU4_9BACL</name>
<dbReference type="RefSeq" id="WP_235119855.1">
    <property type="nucleotide sequence ID" value="NZ_CP090978.1"/>
</dbReference>
<evidence type="ECO:0000313" key="5">
    <source>
        <dbReference type="EMBL" id="UJF33486.1"/>
    </source>
</evidence>
<sequence>MKSPLGTSPSLPTSCPGLNLRKAHRHLEFSGLASLTIAGVFSGTLQADEEVRNYRTPAAAFIMITQGAGYIRCNETFYTAQPNKIIHVGKDMMIHMKASEAPLTYFFVMYQAGLPDLMQKSSSLHASEESPAQSHYELSLVSAEYLSETFHHMLKNWSYPGILEKIHTKKLFYEIIYEMFAQLQEQLRGVKHEDPVAQTIQYIEEHYMQPLSSDSLAALAGYSTGYLSQLFKTQTGYSPIDYLIRYRVNRAKELLANSAYSLKEIAAHVGYADASYFSRIFKKIEGISPHRYKLFRLNR</sequence>
<evidence type="ECO:0000256" key="1">
    <source>
        <dbReference type="ARBA" id="ARBA00023015"/>
    </source>
</evidence>
<evidence type="ECO:0000259" key="4">
    <source>
        <dbReference type="PROSITE" id="PS01124"/>
    </source>
</evidence>
<proteinExistence type="predicted"/>
<protein>
    <submittedName>
        <fullName evidence="5">AraC family transcriptional regulator</fullName>
    </submittedName>
</protein>
<feature type="domain" description="HTH araC/xylS-type" evidence="4">
    <location>
        <begin position="197"/>
        <end position="295"/>
    </location>
</feature>
<dbReference type="SUPFAM" id="SSF51215">
    <property type="entry name" value="Regulatory protein AraC"/>
    <property type="match status" value="1"/>
</dbReference>
<keyword evidence="3" id="KW-0804">Transcription</keyword>
<accession>A0ABY3SJU4</accession>
<evidence type="ECO:0000313" key="6">
    <source>
        <dbReference type="Proteomes" id="UP001649230"/>
    </source>
</evidence>
<dbReference type="InterPro" id="IPR018060">
    <property type="entry name" value="HTH_AraC"/>
</dbReference>
<dbReference type="PRINTS" id="PR00032">
    <property type="entry name" value="HTHARAC"/>
</dbReference>
<dbReference type="PROSITE" id="PS01124">
    <property type="entry name" value="HTH_ARAC_FAMILY_2"/>
    <property type="match status" value="1"/>
</dbReference>
<dbReference type="PANTHER" id="PTHR43280:SF30">
    <property type="entry name" value="MMSAB OPERON REGULATORY PROTEIN"/>
    <property type="match status" value="1"/>
</dbReference>
<dbReference type="InterPro" id="IPR009057">
    <property type="entry name" value="Homeodomain-like_sf"/>
</dbReference>
<dbReference type="Proteomes" id="UP001649230">
    <property type="component" value="Chromosome"/>
</dbReference>
<keyword evidence="1" id="KW-0805">Transcription regulation</keyword>
<organism evidence="5 6">
    <name type="scientific">Paenibacillus hexagrammi</name>
    <dbReference type="NCBI Taxonomy" id="2908839"/>
    <lineage>
        <taxon>Bacteria</taxon>
        <taxon>Bacillati</taxon>
        <taxon>Bacillota</taxon>
        <taxon>Bacilli</taxon>
        <taxon>Bacillales</taxon>
        <taxon>Paenibacillaceae</taxon>
        <taxon>Paenibacillus</taxon>
    </lineage>
</organism>
<keyword evidence="2" id="KW-0238">DNA-binding</keyword>
<dbReference type="InterPro" id="IPR037923">
    <property type="entry name" value="HTH-like"/>
</dbReference>
<reference evidence="5 6" key="1">
    <citation type="journal article" date="2024" name="Int. J. Syst. Evol. Microbiol.">
        <title>Paenibacillus hexagrammi sp. nov., a novel bacterium isolated from the gut content of Hexagrammos agrammus.</title>
        <authorList>
            <person name="Jung H.K."/>
            <person name="Kim D.G."/>
            <person name="Zin H."/>
            <person name="Park J."/>
            <person name="Jung H."/>
            <person name="Kim Y.O."/>
            <person name="Kong H.J."/>
            <person name="Kim J.W."/>
            <person name="Kim Y.S."/>
        </authorList>
    </citation>
    <scope>NUCLEOTIDE SEQUENCE [LARGE SCALE GENOMIC DNA]</scope>
    <source>
        <strain evidence="5 6">YPD9-1</strain>
    </source>
</reference>
<evidence type="ECO:0000256" key="3">
    <source>
        <dbReference type="ARBA" id="ARBA00023163"/>
    </source>
</evidence>